<dbReference type="SUPFAM" id="SSF53300">
    <property type="entry name" value="vWA-like"/>
    <property type="match status" value="1"/>
</dbReference>
<dbReference type="CDD" id="cd00198">
    <property type="entry name" value="vWFA"/>
    <property type="match status" value="1"/>
</dbReference>
<proteinExistence type="predicted"/>
<dbReference type="InterPro" id="IPR015894">
    <property type="entry name" value="Guanylate-bd_N"/>
</dbReference>
<keyword evidence="5" id="KW-1185">Reference proteome</keyword>
<dbReference type="OrthoDB" id="2343366at2759"/>
<feature type="coiled-coil region" evidence="1">
    <location>
        <begin position="368"/>
        <end position="404"/>
    </location>
</feature>
<organism evidence="4 5">
    <name type="scientific">Crepidotus variabilis</name>
    <dbReference type="NCBI Taxonomy" id="179855"/>
    <lineage>
        <taxon>Eukaryota</taxon>
        <taxon>Fungi</taxon>
        <taxon>Dikarya</taxon>
        <taxon>Basidiomycota</taxon>
        <taxon>Agaricomycotina</taxon>
        <taxon>Agaricomycetes</taxon>
        <taxon>Agaricomycetidae</taxon>
        <taxon>Agaricales</taxon>
        <taxon>Agaricineae</taxon>
        <taxon>Crepidotaceae</taxon>
        <taxon>Crepidotus</taxon>
    </lineage>
</organism>
<dbReference type="SMART" id="SM00327">
    <property type="entry name" value="VWA"/>
    <property type="match status" value="1"/>
</dbReference>
<dbReference type="Proteomes" id="UP000807306">
    <property type="component" value="Unassembled WGS sequence"/>
</dbReference>
<gene>
    <name evidence="4" type="ORF">CPB83DRAFT_848544</name>
</gene>
<dbReference type="Pfam" id="PF13519">
    <property type="entry name" value="VWA_2"/>
    <property type="match status" value="1"/>
</dbReference>
<dbReference type="GO" id="GO:0003924">
    <property type="term" value="F:GTPase activity"/>
    <property type="evidence" value="ECO:0007669"/>
    <property type="project" value="InterPro"/>
</dbReference>
<protein>
    <recommendedName>
        <fullName evidence="3">VWFA domain-containing protein</fullName>
    </recommendedName>
</protein>
<dbReference type="EMBL" id="MU157834">
    <property type="protein sequence ID" value="KAF9531678.1"/>
    <property type="molecule type" value="Genomic_DNA"/>
</dbReference>
<evidence type="ECO:0000313" key="5">
    <source>
        <dbReference type="Proteomes" id="UP000807306"/>
    </source>
</evidence>
<keyword evidence="1" id="KW-0175">Coiled coil</keyword>
<dbReference type="GO" id="GO:0005525">
    <property type="term" value="F:GTP binding"/>
    <property type="evidence" value="ECO:0007669"/>
    <property type="project" value="InterPro"/>
</dbReference>
<comment type="caution">
    <text evidence="4">The sequence shown here is derived from an EMBL/GenBank/DDBJ whole genome shotgun (WGS) entry which is preliminary data.</text>
</comment>
<dbReference type="SUPFAM" id="SSF52540">
    <property type="entry name" value="P-loop containing nucleoside triphosphate hydrolases"/>
    <property type="match status" value="1"/>
</dbReference>
<dbReference type="PROSITE" id="PS50234">
    <property type="entry name" value="VWFA"/>
    <property type="match status" value="1"/>
</dbReference>
<dbReference type="InterPro" id="IPR036465">
    <property type="entry name" value="vWFA_dom_sf"/>
</dbReference>
<name>A0A9P6JT87_9AGAR</name>
<accession>A0A9P6JT87</accession>
<reference evidence="4" key="1">
    <citation type="submission" date="2020-11" db="EMBL/GenBank/DDBJ databases">
        <authorList>
            <consortium name="DOE Joint Genome Institute"/>
            <person name="Ahrendt S."/>
            <person name="Riley R."/>
            <person name="Andreopoulos W."/>
            <person name="Labutti K."/>
            <person name="Pangilinan J."/>
            <person name="Ruiz-Duenas F.J."/>
            <person name="Barrasa J.M."/>
            <person name="Sanchez-Garcia M."/>
            <person name="Camarero S."/>
            <person name="Miyauchi S."/>
            <person name="Serrano A."/>
            <person name="Linde D."/>
            <person name="Babiker R."/>
            <person name="Drula E."/>
            <person name="Ayuso-Fernandez I."/>
            <person name="Pacheco R."/>
            <person name="Padilla G."/>
            <person name="Ferreira P."/>
            <person name="Barriuso J."/>
            <person name="Kellner H."/>
            <person name="Castanera R."/>
            <person name="Alfaro M."/>
            <person name="Ramirez L."/>
            <person name="Pisabarro A.G."/>
            <person name="Kuo A."/>
            <person name="Tritt A."/>
            <person name="Lipzen A."/>
            <person name="He G."/>
            <person name="Yan M."/>
            <person name="Ng V."/>
            <person name="Cullen D."/>
            <person name="Martin F."/>
            <person name="Rosso M.-N."/>
            <person name="Henrissat B."/>
            <person name="Hibbett D."/>
            <person name="Martinez A.T."/>
            <person name="Grigoriev I.V."/>
        </authorList>
    </citation>
    <scope>NUCLEOTIDE SEQUENCE</scope>
    <source>
        <strain evidence="4">CBS 506.95</strain>
    </source>
</reference>
<evidence type="ECO:0000256" key="2">
    <source>
        <dbReference type="SAM" id="MobiDB-lite"/>
    </source>
</evidence>
<feature type="compositionally biased region" description="Polar residues" evidence="2">
    <location>
        <begin position="16"/>
        <end position="43"/>
    </location>
</feature>
<sequence>MAANVDASTVPLPDSVPSSPQRNNIPLDDQNGTKLSSPDSNATEPDLKPPVPVVAPRKFENLYCLLQLISEQGSGGLVDKVIIAQDSLRDFINKISPGAYTSLTKVDFKTLDSHIVQPVGVYGSRESIADFFLEFNIVNESQARELLSSITQDFASDVLKPGLYIALSPAAKGHEVYVVFWPENGTWKDDATSSIRRNRVTFMRYLTKMTHQVLCLFTDQESKSFIWKSDSDKDVSVEEVADEEAFDRMFSFEVAKTLEQEENVTTRAGFLVPLPSGVGGSSFVSPTDGKQPAKIPFLLSGETTQGFITVHFVEPQRREKFLNNESYSKVSLQQYLTTGNASLGLHFSLEAIQLLLLAGSGTRIGEFCDQEIQRKRVVEEDLKAKESEKRAEDKEELAEEVEVIEHSLQFAVLRYAKKIFPSCSFQELDEKLNTLQTDDSKPDPFATLVARYPTLQTEFDNKVAQFDLMKSQKEEYVKLKENLILVHRCFENFPDLTTEQRTDVVELVFKGGDLSQAIPEDPKAQNIWDTMKSYVGFGNPQDYRKEARRSAAKLPEANFLQRLDKMVDRDAAVEHIAHAFQLVTASVGEKVRKISVNLVHFTRQMQEAQAKDRLDAFFSKERKARLEEWRVTFLQNFERLQDSLASTEMRNERTKFCLQDLKSSSWSSSAHLTTSPSTFRVYGKEQTFADPASEYRVHCLRLTSQDLLALQTDVKFVPTPQITERFSSCFEMPVHYSVLFSQIFAHDKLLLIVDDNQGTFSVYLESVVSIGNAIKASRPRKVIKQEKTGKDVVIAYDETKRMLALHAVAKKLLYVFVFDESFGQLQSWAHSVDLSRWYDVETAVLYMCFVTGTEELLLVDNQSKARIFSLVTQQFRPASLHFEQIPSAVYPSPDGACFIALFEGDHRMVRAYHWTTFGSSNGIQLAEVNLSDQISLCLTSFGSRNSTHLLLFDPQAWQLASMALEITKKATEFMFQKKSGVRLNNTPHKSTYSNCLLDCHVDVWTRFPVLPAIQRHTKIHTAGAPPKRIICVTYHDTNTVALYFSHIRRNFEQKIRKPTGQELNSIEVESSEFATFAVDFPTQVEKLTSRFYLGEWIVDLLCLIPIHLAITRENRFIPLKDGVISTEYERSLLGADVSTVVDSISFGWYESILQSYMASKPVKVVSSMGEQSVGKSYSLNHLVDTSFAGSAMRTTEGVWMSVTPTPDTLLVALDFEGVHSIERSAQEDTLLVLFNTAVSNLVLFRNNFALSRDITGLFQSFQSSSTVLDPATNPGLFQSTLVIIIKDVVDSDKNEIVQEFYSKFQKIVQEEQESNFISRLHRGQLKIIPWPVIESKQFYSLMPAIKMQLEKQPATHGNAGNFLQVVKTLMAKLKANDWRSLSQSMAGHRAHRLLLMLPNALAYGFSEIEPHPEPLKDFETDSEILFNDTNHILSLTEVDSAEADSSACLTTLCEAWEQYRHRFLMNEREWTQGLSEFLGGVIDKRVKHVQIWIAQNLEGFERAQHASITALERTFDGMVINIKANTEICKQQCSSCQLLCLQHRRHDDRDVQHHCLTNHRCSHACELGDDSSHQDEIKLCGYIAGHSGKHVCVVENHLCGEPCSLKGKVGCLDECTQVAGHKDGDHFCSSRLHACGKPCQLSALPAPGKGRGPLCKRTCSIPSDIPHDEHLCDYRMCPHRCELCSRLCASDDHLHCLTEGSIHLCGEIHTCHSKCAAQGICEIDTAPQSIEATFTGRHETFQYTKYSQVAKRLDCVIPIPAGEQGHQGKHSHTLDLMPFHFCEESCTYCGYYCTLPLGHSQQEHETSHGSMSRTRWAMEDQDGVVELKGRKFSSDDEGAPMMCSLFCQDMGRHVHIDFCRGNPDVLCDGPDLQHIHSRMKPDLDRPKDWITHELFWKRSGFKDPYSRDDRSNFAQCDAMCPGPEHSGTASNSGQSFYCTLPLFHLPHNSNINGLGYVSQDGHHFSCKNPAVMQQAFHVIFVIDRSGSMDSNDRKPLPDTPVASKIRARHNNRLGAVFSSLYSFWVSRLSAVTGQGQQPASRRDSYSVVLFTSDATTTLTNDFSSSPDALLDGILPYRAGGGTSYTNAIRSAKAVMEQNWSTERGPVIIFLSDGECSLQDQEMQTLCRAAIARGKPLSFHGVSFGSSNHILRRMVQIAREIETSVPRDPLLPQTAFVESSFAEALDSVRLAETFLGIAESLKKPRGALFA</sequence>
<dbReference type="InterPro" id="IPR002035">
    <property type="entry name" value="VWF_A"/>
</dbReference>
<dbReference type="Gene3D" id="3.40.50.300">
    <property type="entry name" value="P-loop containing nucleotide triphosphate hydrolases"/>
    <property type="match status" value="1"/>
</dbReference>
<evidence type="ECO:0000256" key="1">
    <source>
        <dbReference type="SAM" id="Coils"/>
    </source>
</evidence>
<dbReference type="InterPro" id="IPR027417">
    <property type="entry name" value="P-loop_NTPase"/>
</dbReference>
<feature type="region of interest" description="Disordered" evidence="2">
    <location>
        <begin position="1"/>
        <end position="51"/>
    </location>
</feature>
<dbReference type="PANTHER" id="PTHR22796">
    <property type="entry name" value="URG4-RELATED"/>
    <property type="match status" value="1"/>
</dbReference>
<dbReference type="Gene3D" id="3.40.50.410">
    <property type="entry name" value="von Willebrand factor, type A domain"/>
    <property type="match status" value="1"/>
</dbReference>
<evidence type="ECO:0000313" key="4">
    <source>
        <dbReference type="EMBL" id="KAF9531678.1"/>
    </source>
</evidence>
<evidence type="ECO:0000259" key="3">
    <source>
        <dbReference type="PROSITE" id="PS50234"/>
    </source>
</evidence>
<dbReference type="PANTHER" id="PTHR22796:SF1">
    <property type="entry name" value="VWFA DOMAIN-CONTAINING PROTEIN"/>
    <property type="match status" value="1"/>
</dbReference>
<dbReference type="Pfam" id="PF02263">
    <property type="entry name" value="GBP"/>
    <property type="match status" value="1"/>
</dbReference>
<feature type="domain" description="VWFA" evidence="3">
    <location>
        <begin position="1977"/>
        <end position="2193"/>
    </location>
</feature>